<evidence type="ECO:0000259" key="1">
    <source>
        <dbReference type="Pfam" id="PF14111"/>
    </source>
</evidence>
<dbReference type="Pfam" id="PF14392">
    <property type="entry name" value="zf-CCHC_4"/>
    <property type="match status" value="1"/>
</dbReference>
<accession>A0A5B6UQX0</accession>
<dbReference type="InterPro" id="IPR025836">
    <property type="entry name" value="Zn_knuckle_CX2CX4HX4C"/>
</dbReference>
<sequence>MDDINLVDTDLANLNIADEEDEPMLILDLCFVGRVLTDSVVHFPALKNTLADLWHPLRGVTITELENKRILFRFYSEVDMERVIDGIPWFFNRHLIILHRLTSGDEPNAVPLWETIFWVQVHNIPIGFFTEGMVKQIGDFIGKFVEYDTSMVIRGIVQFMRIKVLIDTRYPLRRKKRLGIGQNRFIYVLFQYERLSLFCFLCGRLGHGESFCPVRLTLSSQQVEFGWDISLRAISRRGGYTSRWLREESGAERWRETEAAGERRRVHNDRGHMNNSEHRRELWSRGPRQYRNFMEERGGGILDFDKEDGNEMEDLLMGFVDGKKRQRVSTDGENSGERRSMLEFENEISAANCTLADRTQ</sequence>
<feature type="domain" description="DUF4283" evidence="1">
    <location>
        <begin position="28"/>
        <end position="104"/>
    </location>
</feature>
<feature type="domain" description="Zinc knuckle CX2CX4HX4C" evidence="2">
    <location>
        <begin position="166"/>
        <end position="213"/>
    </location>
</feature>
<dbReference type="PANTHER" id="PTHR31286">
    <property type="entry name" value="GLYCINE-RICH CELL WALL STRUCTURAL PROTEIN 1.8-LIKE"/>
    <property type="match status" value="1"/>
</dbReference>
<protein>
    <submittedName>
        <fullName evidence="3">Nucleolin-like</fullName>
    </submittedName>
</protein>
<dbReference type="AlphaFoldDB" id="A0A5B6UQX0"/>
<dbReference type="PANTHER" id="PTHR31286:SF153">
    <property type="entry name" value="DUF4283 DOMAIN PROTEIN"/>
    <property type="match status" value="1"/>
</dbReference>
<keyword evidence="4" id="KW-1185">Reference proteome</keyword>
<organism evidence="3 4">
    <name type="scientific">Gossypium australe</name>
    <dbReference type="NCBI Taxonomy" id="47621"/>
    <lineage>
        <taxon>Eukaryota</taxon>
        <taxon>Viridiplantae</taxon>
        <taxon>Streptophyta</taxon>
        <taxon>Embryophyta</taxon>
        <taxon>Tracheophyta</taxon>
        <taxon>Spermatophyta</taxon>
        <taxon>Magnoliopsida</taxon>
        <taxon>eudicotyledons</taxon>
        <taxon>Gunneridae</taxon>
        <taxon>Pentapetalae</taxon>
        <taxon>rosids</taxon>
        <taxon>malvids</taxon>
        <taxon>Malvales</taxon>
        <taxon>Malvaceae</taxon>
        <taxon>Malvoideae</taxon>
        <taxon>Gossypium</taxon>
    </lineage>
</organism>
<dbReference type="Pfam" id="PF14111">
    <property type="entry name" value="DUF4283"/>
    <property type="match status" value="1"/>
</dbReference>
<evidence type="ECO:0000313" key="4">
    <source>
        <dbReference type="Proteomes" id="UP000325315"/>
    </source>
</evidence>
<evidence type="ECO:0000259" key="2">
    <source>
        <dbReference type="Pfam" id="PF14392"/>
    </source>
</evidence>
<dbReference type="EMBL" id="SMMG02000009">
    <property type="protein sequence ID" value="KAA3460219.1"/>
    <property type="molecule type" value="Genomic_DNA"/>
</dbReference>
<name>A0A5B6UQX0_9ROSI</name>
<comment type="caution">
    <text evidence="3">The sequence shown here is derived from an EMBL/GenBank/DDBJ whole genome shotgun (WGS) entry which is preliminary data.</text>
</comment>
<dbReference type="InterPro" id="IPR040256">
    <property type="entry name" value="At4g02000-like"/>
</dbReference>
<dbReference type="OrthoDB" id="1707487at2759"/>
<dbReference type="InterPro" id="IPR025558">
    <property type="entry name" value="DUF4283"/>
</dbReference>
<reference evidence="4" key="1">
    <citation type="journal article" date="2019" name="Plant Biotechnol. J.">
        <title>Genome sequencing of the Australian wild diploid species Gossypium australe highlights disease resistance and delayed gland morphogenesis.</title>
        <authorList>
            <person name="Cai Y."/>
            <person name="Cai X."/>
            <person name="Wang Q."/>
            <person name="Wang P."/>
            <person name="Zhang Y."/>
            <person name="Cai C."/>
            <person name="Xu Y."/>
            <person name="Wang K."/>
            <person name="Zhou Z."/>
            <person name="Wang C."/>
            <person name="Geng S."/>
            <person name="Li B."/>
            <person name="Dong Q."/>
            <person name="Hou Y."/>
            <person name="Wang H."/>
            <person name="Ai P."/>
            <person name="Liu Z."/>
            <person name="Yi F."/>
            <person name="Sun M."/>
            <person name="An G."/>
            <person name="Cheng J."/>
            <person name="Zhang Y."/>
            <person name="Shi Q."/>
            <person name="Xie Y."/>
            <person name="Shi X."/>
            <person name="Chang Y."/>
            <person name="Huang F."/>
            <person name="Chen Y."/>
            <person name="Hong S."/>
            <person name="Mi L."/>
            <person name="Sun Q."/>
            <person name="Zhang L."/>
            <person name="Zhou B."/>
            <person name="Peng R."/>
            <person name="Zhang X."/>
            <person name="Liu F."/>
        </authorList>
    </citation>
    <scope>NUCLEOTIDE SEQUENCE [LARGE SCALE GENOMIC DNA]</scope>
    <source>
        <strain evidence="4">cv. PA1801</strain>
    </source>
</reference>
<dbReference type="Proteomes" id="UP000325315">
    <property type="component" value="Unassembled WGS sequence"/>
</dbReference>
<gene>
    <name evidence="3" type="ORF">EPI10_026908</name>
</gene>
<proteinExistence type="predicted"/>
<evidence type="ECO:0000313" key="3">
    <source>
        <dbReference type="EMBL" id="KAA3460219.1"/>
    </source>
</evidence>